<evidence type="ECO:0000256" key="7">
    <source>
        <dbReference type="ARBA" id="ARBA00023242"/>
    </source>
</evidence>
<dbReference type="Pfam" id="PF11952">
    <property type="entry name" value="XTBD"/>
    <property type="match status" value="1"/>
</dbReference>
<dbReference type="SUPFAM" id="SSF54768">
    <property type="entry name" value="dsRNA-binding domain-like"/>
    <property type="match status" value="1"/>
</dbReference>
<feature type="region of interest" description="Disordered" evidence="9">
    <location>
        <begin position="385"/>
        <end position="424"/>
    </location>
</feature>
<evidence type="ECO:0000313" key="13">
    <source>
        <dbReference type="EMBL" id="KAI6656335.1"/>
    </source>
</evidence>
<sequence>MSVITLQTCDFGGNEVRQQVHETESMFLSRVQFIRDHWEETGFQKALTRSMVFSNKHFLGCSYPKEVMTDIEQYPAPNCLQTGFDSMNKRRLLTNKKRTFDPRGSPPAVQGAVSHVFSLEFQKLCKQMSLSPYKDAEAISNPTGQLINFTQQNGCTCIFHESDTPLPRSAAFSFRVEVEGVTIAIGEGPSKAKAKRVAADSAIEAIFHCQKIFGHLSKAKRDVKIISRGELQWGTDSSTPGGQWEDRSLKLLQNAGWSGSVEELGSTGNNSSFSMNRAGLGSNRGQDLSGGHIELRLHEFIESQEEELVFSSELSSDERKLVHVLAQRYGLRHSSKGQGESRYLVVFKRPDLPNQHPPLIPMPPSLMSEYQPQRYDGGPGYHGAFVPPPDRYHSLRSRRGRGRGWGYRDRGRGYDRQYDRYEPY</sequence>
<dbReference type="AlphaFoldDB" id="A0AAV7K6T0"/>
<dbReference type="SMART" id="SM00358">
    <property type="entry name" value="DSRM"/>
    <property type="match status" value="1"/>
</dbReference>
<evidence type="ECO:0000256" key="6">
    <source>
        <dbReference type="ARBA" id="ARBA00022884"/>
    </source>
</evidence>
<feature type="domain" description="R3H" evidence="11">
    <location>
        <begin position="287"/>
        <end position="350"/>
    </location>
</feature>
<reference evidence="13 14" key="1">
    <citation type="journal article" date="2023" name="BMC Biol.">
        <title>The compact genome of the sponge Oopsacas minuta (Hexactinellida) is lacking key metazoan core genes.</title>
        <authorList>
            <person name="Santini S."/>
            <person name="Schenkelaars Q."/>
            <person name="Jourda C."/>
            <person name="Duchesne M."/>
            <person name="Belahbib H."/>
            <person name="Rocher C."/>
            <person name="Selva M."/>
            <person name="Riesgo A."/>
            <person name="Vervoort M."/>
            <person name="Leys S.P."/>
            <person name="Kodjabachian L."/>
            <person name="Le Bivic A."/>
            <person name="Borchiellini C."/>
            <person name="Claverie J.M."/>
            <person name="Renard E."/>
        </authorList>
    </citation>
    <scope>NUCLEOTIDE SEQUENCE [LARGE SCALE GENOMIC DNA]</scope>
    <source>
        <strain evidence="13">SPO-2</strain>
    </source>
</reference>
<dbReference type="SMART" id="SM00393">
    <property type="entry name" value="R3H"/>
    <property type="match status" value="1"/>
</dbReference>
<dbReference type="PROSITE" id="PS50137">
    <property type="entry name" value="DS_RBD"/>
    <property type="match status" value="1"/>
</dbReference>
<dbReference type="GO" id="GO:0003677">
    <property type="term" value="F:DNA binding"/>
    <property type="evidence" value="ECO:0007669"/>
    <property type="project" value="UniProtKB-ARBA"/>
</dbReference>
<protein>
    <submittedName>
        <fullName evidence="13">NF-kappa-B-repressing factor</fullName>
    </submittedName>
</protein>
<dbReference type="SUPFAM" id="SSF82708">
    <property type="entry name" value="R3H domain"/>
    <property type="match status" value="1"/>
</dbReference>
<dbReference type="GO" id="GO:0005524">
    <property type="term" value="F:ATP binding"/>
    <property type="evidence" value="ECO:0007669"/>
    <property type="project" value="UniProtKB-KW"/>
</dbReference>
<dbReference type="InterPro" id="IPR014720">
    <property type="entry name" value="dsRBD_dom"/>
</dbReference>
<keyword evidence="4" id="KW-0347">Helicase</keyword>
<keyword evidence="14" id="KW-1185">Reference proteome</keyword>
<evidence type="ECO:0000259" key="10">
    <source>
        <dbReference type="PROSITE" id="PS50137"/>
    </source>
</evidence>
<dbReference type="GO" id="GO:0016787">
    <property type="term" value="F:hydrolase activity"/>
    <property type="evidence" value="ECO:0007669"/>
    <property type="project" value="UniProtKB-KW"/>
</dbReference>
<keyword evidence="3" id="KW-0378">Hydrolase</keyword>
<feature type="domain" description="XRN2-binding (XTBD)" evidence="12">
    <location>
        <begin position="14"/>
        <end position="97"/>
    </location>
</feature>
<dbReference type="GO" id="GO:0005634">
    <property type="term" value="C:nucleus"/>
    <property type="evidence" value="ECO:0007669"/>
    <property type="project" value="UniProtKB-SubCell"/>
</dbReference>
<dbReference type="Gene3D" id="3.30.1370.50">
    <property type="entry name" value="R3H-like domain"/>
    <property type="match status" value="1"/>
</dbReference>
<dbReference type="Pfam" id="PF01424">
    <property type="entry name" value="R3H"/>
    <property type="match status" value="1"/>
</dbReference>
<proteinExistence type="predicted"/>
<dbReference type="EMBL" id="JAKMXF010000144">
    <property type="protein sequence ID" value="KAI6656335.1"/>
    <property type="molecule type" value="Genomic_DNA"/>
</dbReference>
<evidence type="ECO:0000256" key="2">
    <source>
        <dbReference type="ARBA" id="ARBA00022741"/>
    </source>
</evidence>
<dbReference type="GO" id="GO:0004386">
    <property type="term" value="F:helicase activity"/>
    <property type="evidence" value="ECO:0007669"/>
    <property type="project" value="UniProtKB-KW"/>
</dbReference>
<dbReference type="PROSITE" id="PS51827">
    <property type="entry name" value="XTBD"/>
    <property type="match status" value="1"/>
</dbReference>
<keyword evidence="6 8" id="KW-0694">RNA-binding</keyword>
<evidence type="ECO:0000256" key="3">
    <source>
        <dbReference type="ARBA" id="ARBA00022801"/>
    </source>
</evidence>
<dbReference type="Pfam" id="PF00035">
    <property type="entry name" value="dsrm"/>
    <property type="match status" value="1"/>
</dbReference>
<dbReference type="PROSITE" id="PS51061">
    <property type="entry name" value="R3H"/>
    <property type="match status" value="1"/>
</dbReference>
<comment type="subcellular location">
    <subcellularLocation>
        <location evidence="1">Nucleus</location>
    </subcellularLocation>
</comment>
<evidence type="ECO:0000256" key="4">
    <source>
        <dbReference type="ARBA" id="ARBA00022806"/>
    </source>
</evidence>
<comment type="caution">
    <text evidence="13">The sequence shown here is derived from an EMBL/GenBank/DDBJ whole genome shotgun (WGS) entry which is preliminary data.</text>
</comment>
<organism evidence="13 14">
    <name type="scientific">Oopsacas minuta</name>
    <dbReference type="NCBI Taxonomy" id="111878"/>
    <lineage>
        <taxon>Eukaryota</taxon>
        <taxon>Metazoa</taxon>
        <taxon>Porifera</taxon>
        <taxon>Hexactinellida</taxon>
        <taxon>Hexasterophora</taxon>
        <taxon>Lyssacinosida</taxon>
        <taxon>Leucopsacidae</taxon>
        <taxon>Oopsacas</taxon>
    </lineage>
</organism>
<dbReference type="Gene3D" id="3.30.160.20">
    <property type="match status" value="1"/>
</dbReference>
<evidence type="ECO:0000313" key="14">
    <source>
        <dbReference type="Proteomes" id="UP001165289"/>
    </source>
</evidence>
<dbReference type="GO" id="GO:0003723">
    <property type="term" value="F:RNA binding"/>
    <property type="evidence" value="ECO:0007669"/>
    <property type="project" value="UniProtKB-UniRule"/>
</dbReference>
<accession>A0AAV7K6T0</accession>
<feature type="compositionally biased region" description="Basic and acidic residues" evidence="9">
    <location>
        <begin position="406"/>
        <end position="424"/>
    </location>
</feature>
<evidence type="ECO:0000259" key="12">
    <source>
        <dbReference type="PROSITE" id="PS51827"/>
    </source>
</evidence>
<dbReference type="FunFam" id="3.30.1370.50:FF:000002">
    <property type="entry name" value="Immunoglobulin mu DNA-binding protein 2"/>
    <property type="match status" value="1"/>
</dbReference>
<evidence type="ECO:0000259" key="11">
    <source>
        <dbReference type="PROSITE" id="PS51061"/>
    </source>
</evidence>
<dbReference type="InterPro" id="IPR036867">
    <property type="entry name" value="R3H_dom_sf"/>
</dbReference>
<evidence type="ECO:0000256" key="8">
    <source>
        <dbReference type="PROSITE-ProRule" id="PRU00266"/>
    </source>
</evidence>
<feature type="domain" description="DRBM" evidence="10">
    <location>
        <begin position="141"/>
        <end position="208"/>
    </location>
</feature>
<gene>
    <name evidence="13" type="ORF">LOD99_1135</name>
</gene>
<keyword evidence="2" id="KW-0547">Nucleotide-binding</keyword>
<dbReference type="Proteomes" id="UP001165289">
    <property type="component" value="Unassembled WGS sequence"/>
</dbReference>
<name>A0AAV7K6T0_9METZ</name>
<evidence type="ECO:0000256" key="1">
    <source>
        <dbReference type="ARBA" id="ARBA00004123"/>
    </source>
</evidence>
<keyword evidence="5" id="KW-0067">ATP-binding</keyword>
<evidence type="ECO:0000256" key="9">
    <source>
        <dbReference type="SAM" id="MobiDB-lite"/>
    </source>
</evidence>
<dbReference type="InterPro" id="IPR001374">
    <property type="entry name" value="R3H_dom"/>
</dbReference>
<keyword evidence="7" id="KW-0539">Nucleus</keyword>
<dbReference type="InterPro" id="IPR021859">
    <property type="entry name" value="XTBD"/>
</dbReference>
<evidence type="ECO:0000256" key="5">
    <source>
        <dbReference type="ARBA" id="ARBA00022840"/>
    </source>
</evidence>